<dbReference type="EMBL" id="LT985188">
    <property type="protein sequence ID" value="SPD87518.1"/>
    <property type="molecule type" value="Genomic_DNA"/>
</dbReference>
<feature type="region of interest" description="Disordered" evidence="1">
    <location>
        <begin position="59"/>
        <end position="83"/>
    </location>
</feature>
<dbReference type="AlphaFoldDB" id="A0A2N9JJ01"/>
<evidence type="ECO:0000313" key="3">
    <source>
        <dbReference type="Proteomes" id="UP000238164"/>
    </source>
</evidence>
<protein>
    <submittedName>
        <fullName evidence="2">Uncharacterized protein</fullName>
    </submittedName>
</protein>
<keyword evidence="3" id="KW-1185">Reference proteome</keyword>
<dbReference type="Proteomes" id="UP000238164">
    <property type="component" value="Chromosome 1"/>
</dbReference>
<evidence type="ECO:0000256" key="1">
    <source>
        <dbReference type="SAM" id="MobiDB-lite"/>
    </source>
</evidence>
<name>A0A2N9JJ01_9ACTN</name>
<dbReference type="KEGG" id="mgg:MPLG2_2488"/>
<gene>
    <name evidence="2" type="ORF">MPLG2_2488</name>
</gene>
<accession>A0A2N9JJ01</accession>
<sequence length="83" mass="7984">MVRPASGLVFAEAVGVALGFALEGAGVGVAPATDMAVLGLGVGVTTYCGEGVLTDGETAGAAVHPHSSPASAKVTTSRRTESA</sequence>
<evidence type="ECO:0000313" key="2">
    <source>
        <dbReference type="EMBL" id="SPD87518.1"/>
    </source>
</evidence>
<organism evidence="2 3">
    <name type="scientific">Micropruina glycogenica</name>
    <dbReference type="NCBI Taxonomy" id="75385"/>
    <lineage>
        <taxon>Bacteria</taxon>
        <taxon>Bacillati</taxon>
        <taxon>Actinomycetota</taxon>
        <taxon>Actinomycetes</taxon>
        <taxon>Propionibacteriales</taxon>
        <taxon>Nocardioidaceae</taxon>
        <taxon>Micropruina</taxon>
    </lineage>
</organism>
<reference evidence="2 3" key="1">
    <citation type="submission" date="2018-02" db="EMBL/GenBank/DDBJ databases">
        <authorList>
            <person name="Cohen D.B."/>
            <person name="Kent A.D."/>
        </authorList>
    </citation>
    <scope>NUCLEOTIDE SEQUENCE [LARGE SCALE GENOMIC DNA]</scope>
    <source>
        <strain evidence="2">1</strain>
    </source>
</reference>
<proteinExistence type="predicted"/>
<feature type="compositionally biased region" description="Low complexity" evidence="1">
    <location>
        <begin position="59"/>
        <end position="72"/>
    </location>
</feature>